<keyword evidence="2" id="KW-1185">Reference proteome</keyword>
<sequence>MNKYKRTKRRVWKKHIKRFNKIVQSGKPVPETLFLLIQRHIRRVKDNAYETQFRPWLYDQPASVNFNESVLGFYREMEDYFAGEGLNIEAWKKAVKERIRRV</sequence>
<reference evidence="2" key="1">
    <citation type="journal article" date="2019" name="Int. J. Syst. Evol. Microbiol.">
        <title>The Global Catalogue of Microorganisms (GCM) 10K type strain sequencing project: providing services to taxonomists for standard genome sequencing and annotation.</title>
        <authorList>
            <consortium name="The Broad Institute Genomics Platform"/>
            <consortium name="The Broad Institute Genome Sequencing Center for Infectious Disease"/>
            <person name="Wu L."/>
            <person name="Ma J."/>
        </authorList>
    </citation>
    <scope>NUCLEOTIDE SEQUENCE [LARGE SCALE GENOMIC DNA]</scope>
    <source>
        <strain evidence="2">CCUG 54950</strain>
    </source>
</reference>
<dbReference type="RefSeq" id="WP_347327425.1">
    <property type="nucleotide sequence ID" value="NZ_JBCGUH010000030.1"/>
</dbReference>
<comment type="caution">
    <text evidence="1">The sequence shown here is derived from an EMBL/GenBank/DDBJ whole genome shotgun (WGS) entry which is preliminary data.</text>
</comment>
<evidence type="ECO:0000313" key="1">
    <source>
        <dbReference type="EMBL" id="MFD1884017.1"/>
    </source>
</evidence>
<dbReference type="EMBL" id="JBHUEH010000003">
    <property type="protein sequence ID" value="MFD1884017.1"/>
    <property type="molecule type" value="Genomic_DNA"/>
</dbReference>
<name>A0ABW4RCQ0_9BACL</name>
<gene>
    <name evidence="1" type="ORF">ACFSC9_00585</name>
</gene>
<accession>A0ABW4RCQ0</accession>
<evidence type="ECO:0000313" key="2">
    <source>
        <dbReference type="Proteomes" id="UP001597233"/>
    </source>
</evidence>
<protein>
    <recommendedName>
        <fullName evidence="3">Dehydrogenase</fullName>
    </recommendedName>
</protein>
<organism evidence="1 2">
    <name type="scientific">Paenibacillus wenxiniae</name>
    <dbReference type="NCBI Taxonomy" id="1636843"/>
    <lineage>
        <taxon>Bacteria</taxon>
        <taxon>Bacillati</taxon>
        <taxon>Bacillota</taxon>
        <taxon>Bacilli</taxon>
        <taxon>Bacillales</taxon>
        <taxon>Paenibacillaceae</taxon>
        <taxon>Paenibacillus</taxon>
    </lineage>
</organism>
<dbReference type="Proteomes" id="UP001597233">
    <property type="component" value="Unassembled WGS sequence"/>
</dbReference>
<evidence type="ECO:0008006" key="3">
    <source>
        <dbReference type="Google" id="ProtNLM"/>
    </source>
</evidence>
<proteinExistence type="predicted"/>